<keyword evidence="14" id="KW-1185">Reference proteome</keyword>
<dbReference type="GO" id="GO:0005737">
    <property type="term" value="C:cytoplasm"/>
    <property type="evidence" value="ECO:0007669"/>
    <property type="project" value="TreeGrafter"/>
</dbReference>
<name>A0A218UP03_9PASE</name>
<dbReference type="PRINTS" id="PR01106">
    <property type="entry name" value="CHEMOKINER1"/>
</dbReference>
<dbReference type="AlphaFoldDB" id="A0A218UP03"/>
<organism evidence="13 14">
    <name type="scientific">Lonchura striata</name>
    <name type="common">white-rumped munia</name>
    <dbReference type="NCBI Taxonomy" id="40157"/>
    <lineage>
        <taxon>Eukaryota</taxon>
        <taxon>Metazoa</taxon>
        <taxon>Chordata</taxon>
        <taxon>Craniata</taxon>
        <taxon>Vertebrata</taxon>
        <taxon>Euteleostomi</taxon>
        <taxon>Archelosauria</taxon>
        <taxon>Archosauria</taxon>
        <taxon>Dinosauria</taxon>
        <taxon>Saurischia</taxon>
        <taxon>Theropoda</taxon>
        <taxon>Coelurosauria</taxon>
        <taxon>Aves</taxon>
        <taxon>Neognathae</taxon>
        <taxon>Neoaves</taxon>
        <taxon>Telluraves</taxon>
        <taxon>Australaves</taxon>
        <taxon>Passeriformes</taxon>
        <taxon>Passeroidea</taxon>
        <taxon>Estrildidae</taxon>
        <taxon>Estrildinae</taxon>
        <taxon>Lonchura</taxon>
    </lineage>
</organism>
<comment type="caution">
    <text evidence="13">The sequence shown here is derived from an EMBL/GenBank/DDBJ whole genome shotgun (WGS) entry which is preliminary data.</text>
</comment>
<evidence type="ECO:0000256" key="3">
    <source>
        <dbReference type="ARBA" id="ARBA00022692"/>
    </source>
</evidence>
<dbReference type="PRINTS" id="PR00657">
    <property type="entry name" value="CCCHEMOKINER"/>
</dbReference>
<dbReference type="GO" id="GO:0090026">
    <property type="term" value="P:positive regulation of monocyte chemotaxis"/>
    <property type="evidence" value="ECO:0007669"/>
    <property type="project" value="InterPro"/>
</dbReference>
<dbReference type="GO" id="GO:0060326">
    <property type="term" value="P:cell chemotaxis"/>
    <property type="evidence" value="ECO:0007669"/>
    <property type="project" value="TreeGrafter"/>
</dbReference>
<keyword evidence="7" id="KW-1015">Disulfide bond</keyword>
<dbReference type="PANTHER" id="PTHR10489:SF686">
    <property type="entry name" value="C-C CHEMOKINE RECEPTOR TYPE 5"/>
    <property type="match status" value="1"/>
</dbReference>
<feature type="transmembrane region" description="Helical" evidence="11">
    <location>
        <begin position="418"/>
        <end position="439"/>
    </location>
</feature>
<feature type="domain" description="G-protein coupled receptors family 1 profile" evidence="12">
    <location>
        <begin position="623"/>
        <end position="738"/>
    </location>
</feature>
<evidence type="ECO:0000313" key="14">
    <source>
        <dbReference type="Proteomes" id="UP000197619"/>
    </source>
</evidence>
<evidence type="ECO:0000256" key="4">
    <source>
        <dbReference type="ARBA" id="ARBA00022989"/>
    </source>
</evidence>
<comment type="subcellular location">
    <subcellularLocation>
        <location evidence="1">Cell membrane</location>
        <topology evidence="1">Multi-pass membrane protein</topology>
    </subcellularLocation>
</comment>
<keyword evidence="2" id="KW-1003">Cell membrane</keyword>
<protein>
    <submittedName>
        <fullName evidence="13">C-C chemokine receptor type 5</fullName>
    </submittedName>
</protein>
<dbReference type="InterPro" id="IPR002236">
    <property type="entry name" value="Chemokine_CCR1"/>
</dbReference>
<dbReference type="Pfam" id="PF00001">
    <property type="entry name" value="7tm_1"/>
    <property type="match status" value="3"/>
</dbReference>
<feature type="transmembrane region" description="Helical" evidence="11">
    <location>
        <begin position="827"/>
        <end position="850"/>
    </location>
</feature>
<dbReference type="InterPro" id="IPR050119">
    <property type="entry name" value="CCR1-9-like"/>
</dbReference>
<evidence type="ECO:0000256" key="5">
    <source>
        <dbReference type="ARBA" id="ARBA00023040"/>
    </source>
</evidence>
<reference evidence="13 14" key="1">
    <citation type="submission" date="2017-05" db="EMBL/GenBank/DDBJ databases">
        <title>Genome of assembly of the Bengalese finch, Lonchura striata domestica.</title>
        <authorList>
            <person name="Colquitt B.M."/>
            <person name="Brainard M.S."/>
        </authorList>
    </citation>
    <scope>NUCLEOTIDE SEQUENCE [LARGE SCALE GENOMIC DNA]</scope>
    <source>
        <strain evidence="13">White83orange57</strain>
    </source>
</reference>
<dbReference type="InterPro" id="IPR000276">
    <property type="entry name" value="GPCR_Rhodpsn"/>
</dbReference>
<keyword evidence="6 11" id="KW-0472">Membrane</keyword>
<evidence type="ECO:0000256" key="6">
    <source>
        <dbReference type="ARBA" id="ARBA00023136"/>
    </source>
</evidence>
<dbReference type="PROSITE" id="PS00237">
    <property type="entry name" value="G_PROTEIN_RECEP_F1_1"/>
    <property type="match status" value="2"/>
</dbReference>
<feature type="transmembrane region" description="Helical" evidence="11">
    <location>
        <begin position="291"/>
        <end position="313"/>
    </location>
</feature>
<proteinExistence type="inferred from homology"/>
<dbReference type="GO" id="GO:0006955">
    <property type="term" value="P:immune response"/>
    <property type="evidence" value="ECO:0007669"/>
    <property type="project" value="InterPro"/>
</dbReference>
<feature type="transmembrane region" description="Helical" evidence="11">
    <location>
        <begin position="795"/>
        <end position="815"/>
    </location>
</feature>
<sequence>MDRASPRSHDWQIDLVQSKSVLWIVQSVLVDELFVFLRGNLRMVANSSRTWIKQKIKIQNLLFVLKPILSLAAAHSTATYHKISALCTSELKAKKLKLDRTGRSTKLLCCGKKNSQAAHQLPEVGGSSEHGTANVAVQPCEILVAGEFFVCNPGPTHGKVACMCQYLALISSAESEVSEMNPTSQFLGTTEYDYGYDENTAPCNEGNNFLRFKSFFLPILYCLVFVFCLLGNSLVLWVLLTRKKLTTMTDICLLNLAASDLLFVLPLPFQAHYASDQWVFGNAMCKIMAGIYYTGFYSSIFFITLMSVDRYIAIVHAVYAMRIRTATCGIIISMILWLVAGLASVPNIMFSQELEIEQALQCVPKYPPGDNTWKVASQFAVNVLGLLIPFSILVCCYTQILKNLQKCKNRNKVKAIKMIFIIVIVFFLFWTPFNIALFLDSLQSLHIINDCKASSQIALALQLTETISFIHCCLNPIIYAFAGVTFKAHLKGLLQSCGRVLSSPAGGLILLYSKASWPNVDILKNISQTFKPMIAKFRAFTLFLSSVDLTWDSPNIRSAYDIPLLCLDQYTMGNETTDYTNQPVTTEFDYGDSTPCMGREEKHFAANFLPPLYSLVVIFGLTGNMLVVLILVKYKRLKSMTDIYLLNLAISDLLFVFSLPFWAYYAVHDWIFGEALCRILSGVYFLGFYSGIFFIILLTLDRYLAIVHAVFALKARTVTYGVLTSVVTWALAVLISVPGVVQICNNLNGNHQYTMGNETTDYTDWPLTTEFDYSDSTPCPATEEKHFAANFLPPLYSLVVIFGLTGNMLVVLILVKYKRLKSMTDIYLLNLAISDLLFVFSLPFWAYYAVHDWIFGEALCRILSGVYFLGFYSGIFFIILLTLDRYLAIVHAVFALKARTVTYGVLTSVVTWALAVLISVPGVVFHKTQKESSGYSCSAHYPSEQRNTWKQFLTLNMNILGLLIPMLIMICSYTQIIKTLLQCRNEKKHKAVRLIFIIMIIYFFFWAPYNICILLRDFQGAFSISTCEGNGQLHKAIQVTETISMIHCCINPVIYAFAGEKFRKYLRSFFRKQIAAHLSKCCPVLYADTAERASSTYTQSTGEQEVSAAL</sequence>
<evidence type="ECO:0000256" key="8">
    <source>
        <dbReference type="ARBA" id="ARBA00023170"/>
    </source>
</evidence>
<dbReference type="EMBL" id="MUZQ01000204">
    <property type="protein sequence ID" value="OWK55386.1"/>
    <property type="molecule type" value="Genomic_DNA"/>
</dbReference>
<dbReference type="GO" id="GO:0016493">
    <property type="term" value="F:C-C chemokine receptor activity"/>
    <property type="evidence" value="ECO:0007669"/>
    <property type="project" value="InterPro"/>
</dbReference>
<accession>A0A218UP03</accession>
<feature type="transmembrane region" description="Helical" evidence="11">
    <location>
        <begin position="720"/>
        <end position="741"/>
    </location>
</feature>
<dbReference type="GO" id="GO:0007204">
    <property type="term" value="P:positive regulation of cytosolic calcium ion concentration"/>
    <property type="evidence" value="ECO:0007669"/>
    <property type="project" value="TreeGrafter"/>
</dbReference>
<dbReference type="GO" id="GO:0019957">
    <property type="term" value="F:C-C chemokine binding"/>
    <property type="evidence" value="ECO:0007669"/>
    <property type="project" value="TreeGrafter"/>
</dbReference>
<evidence type="ECO:0000256" key="1">
    <source>
        <dbReference type="ARBA" id="ARBA00004651"/>
    </source>
</evidence>
<dbReference type="SUPFAM" id="SSF81321">
    <property type="entry name" value="Family A G protein-coupled receptor-like"/>
    <property type="match status" value="3"/>
</dbReference>
<feature type="transmembrane region" description="Helical" evidence="11">
    <location>
        <begin position="991"/>
        <end position="1009"/>
    </location>
</feature>
<feature type="domain" description="G-protein coupled receptors family 1 profile" evidence="12">
    <location>
        <begin position="231"/>
        <end position="479"/>
    </location>
</feature>
<feature type="transmembrane region" description="Helical" evidence="11">
    <location>
        <begin position="952"/>
        <end position="970"/>
    </location>
</feature>
<keyword evidence="9 10" id="KW-0807">Transducer</keyword>
<dbReference type="PRINTS" id="PR00237">
    <property type="entry name" value="GPCRRHODOPSN"/>
</dbReference>
<feature type="transmembrane region" description="Helical" evidence="11">
    <location>
        <begin position="215"/>
        <end position="240"/>
    </location>
</feature>
<feature type="transmembrane region" description="Helical" evidence="11">
    <location>
        <begin position="325"/>
        <end position="345"/>
    </location>
</feature>
<evidence type="ECO:0000256" key="11">
    <source>
        <dbReference type="SAM" id="Phobius"/>
    </source>
</evidence>
<dbReference type="GO" id="GO:0009897">
    <property type="term" value="C:external side of plasma membrane"/>
    <property type="evidence" value="ECO:0007669"/>
    <property type="project" value="TreeGrafter"/>
</dbReference>
<evidence type="ECO:0000313" key="13">
    <source>
        <dbReference type="EMBL" id="OWK55386.1"/>
    </source>
</evidence>
<feature type="transmembrane region" description="Helical" evidence="11">
    <location>
        <begin position="252"/>
        <end position="271"/>
    </location>
</feature>
<feature type="transmembrane region" description="Helical" evidence="11">
    <location>
        <begin position="644"/>
        <end position="667"/>
    </location>
</feature>
<dbReference type="CDD" id="cd15187">
    <property type="entry name" value="7tmA_CCR8"/>
    <property type="match status" value="1"/>
</dbReference>
<feature type="transmembrane region" description="Helical" evidence="11">
    <location>
        <begin position="862"/>
        <end position="883"/>
    </location>
</feature>
<dbReference type="InterPro" id="IPR000355">
    <property type="entry name" value="Chemokine_rcpt"/>
</dbReference>
<gene>
    <name evidence="13" type="primary">CCR5</name>
    <name evidence="13" type="ORF">RLOC_00006072</name>
</gene>
<evidence type="ECO:0000256" key="7">
    <source>
        <dbReference type="ARBA" id="ARBA00023157"/>
    </source>
</evidence>
<dbReference type="Proteomes" id="UP000197619">
    <property type="component" value="Unassembled WGS sequence"/>
</dbReference>
<keyword evidence="5 10" id="KW-0297">G-protein coupled receptor</keyword>
<comment type="similarity">
    <text evidence="10">Belongs to the G-protein coupled receptor 1 family.</text>
</comment>
<keyword evidence="8 10" id="KW-0675">Receptor</keyword>
<keyword evidence="4 11" id="KW-1133">Transmembrane helix</keyword>
<feature type="transmembrane region" description="Helical" evidence="11">
    <location>
        <begin position="679"/>
        <end position="700"/>
    </location>
</feature>
<dbReference type="PROSITE" id="PS50262">
    <property type="entry name" value="G_PROTEIN_RECEP_F1_2"/>
    <property type="match status" value="3"/>
</dbReference>
<dbReference type="FunFam" id="1.20.1070.10:FF:000026">
    <property type="entry name" value="C-C chemokine receptor type 5"/>
    <property type="match status" value="2"/>
</dbReference>
<feature type="domain" description="G-protein coupled receptors family 1 profile" evidence="12">
    <location>
        <begin position="806"/>
        <end position="1055"/>
    </location>
</feature>
<feature type="transmembrane region" description="Helical" evidence="11">
    <location>
        <begin position="903"/>
        <end position="925"/>
    </location>
</feature>
<evidence type="ECO:0000259" key="12">
    <source>
        <dbReference type="PROSITE" id="PS50262"/>
    </source>
</evidence>
<dbReference type="Gene3D" id="1.20.1070.10">
    <property type="entry name" value="Rhodopsin 7-helix transmembrane proteins"/>
    <property type="match status" value="3"/>
</dbReference>
<dbReference type="PANTHER" id="PTHR10489">
    <property type="entry name" value="CELL ADHESION MOLECULE"/>
    <property type="match status" value="1"/>
</dbReference>
<dbReference type="STRING" id="299123.ENSLSDP00000007928"/>
<evidence type="ECO:0000256" key="2">
    <source>
        <dbReference type="ARBA" id="ARBA00022475"/>
    </source>
</evidence>
<dbReference type="GO" id="GO:0019722">
    <property type="term" value="P:calcium-mediated signaling"/>
    <property type="evidence" value="ECO:0007669"/>
    <property type="project" value="TreeGrafter"/>
</dbReference>
<feature type="transmembrane region" description="Helical" evidence="11">
    <location>
        <begin position="612"/>
        <end position="632"/>
    </location>
</feature>
<keyword evidence="3 10" id="KW-0812">Transmembrane</keyword>
<dbReference type="InterPro" id="IPR017452">
    <property type="entry name" value="GPCR_Rhodpsn_7TM"/>
</dbReference>
<evidence type="ECO:0000256" key="9">
    <source>
        <dbReference type="ARBA" id="ARBA00023224"/>
    </source>
</evidence>
<dbReference type="GO" id="GO:0006954">
    <property type="term" value="P:inflammatory response"/>
    <property type="evidence" value="ECO:0007669"/>
    <property type="project" value="InterPro"/>
</dbReference>
<evidence type="ECO:0000256" key="10">
    <source>
        <dbReference type="RuleBase" id="RU000688"/>
    </source>
</evidence>
<feature type="transmembrane region" description="Helical" evidence="11">
    <location>
        <begin position="375"/>
        <end position="397"/>
    </location>
</feature>